<dbReference type="InterPro" id="IPR006684">
    <property type="entry name" value="YbgC/YbaW"/>
</dbReference>
<dbReference type="Pfam" id="PF03061">
    <property type="entry name" value="4HBT"/>
    <property type="match status" value="1"/>
</dbReference>
<dbReference type="EMBL" id="DQVM01000086">
    <property type="protein sequence ID" value="HIQ29808.1"/>
    <property type="molecule type" value="Genomic_DNA"/>
</dbReference>
<keyword evidence="2" id="KW-0378">Hydrolase</keyword>
<dbReference type="PANTHER" id="PTHR31793">
    <property type="entry name" value="4-HYDROXYBENZOYL-COA THIOESTERASE FAMILY MEMBER"/>
    <property type="match status" value="1"/>
</dbReference>
<comment type="similarity">
    <text evidence="1">Belongs to the 4-hydroxybenzoyl-CoA thioesterase family.</text>
</comment>
<evidence type="ECO:0000256" key="2">
    <source>
        <dbReference type="ARBA" id="ARBA00022801"/>
    </source>
</evidence>
<sequence length="142" mass="16822">MHVTKLRVRLSETDTLGIVYYGNYFTYFDVARLELLRELGITDEYLKSLGLMFVAAEAHCRYYSSARFDELLEVRTWISRLGNSSVRYEHEIYRENREKLVEGYVVDVMVNNSKTPSPIPDEIRKKLQRYLLEDARKTRNSQ</sequence>
<name>A0A833A486_CALS0</name>
<evidence type="ECO:0000313" key="5">
    <source>
        <dbReference type="Proteomes" id="UP000608579"/>
    </source>
</evidence>
<evidence type="ECO:0000313" key="4">
    <source>
        <dbReference type="EMBL" id="HIQ29808.1"/>
    </source>
</evidence>
<feature type="domain" description="Thioesterase" evidence="3">
    <location>
        <begin position="17"/>
        <end position="99"/>
    </location>
</feature>
<dbReference type="Proteomes" id="UP000608579">
    <property type="component" value="Unassembled WGS sequence"/>
</dbReference>
<dbReference type="AlphaFoldDB" id="A0A833A486"/>
<dbReference type="Gene3D" id="3.10.129.10">
    <property type="entry name" value="Hotdog Thioesterase"/>
    <property type="match status" value="1"/>
</dbReference>
<evidence type="ECO:0000256" key="1">
    <source>
        <dbReference type="ARBA" id="ARBA00005953"/>
    </source>
</evidence>
<reference evidence="4" key="1">
    <citation type="journal article" date="2020" name="ISME J.">
        <title>Gammaproteobacteria mediating utilization of methyl-, sulfur- and petroleum organic compounds in deep ocean hydrothermal plumes.</title>
        <authorList>
            <person name="Zhou Z."/>
            <person name="Liu Y."/>
            <person name="Pan J."/>
            <person name="Cron B.R."/>
            <person name="Toner B.M."/>
            <person name="Anantharaman K."/>
            <person name="Breier J.A."/>
            <person name="Dick G.J."/>
            <person name="Li M."/>
        </authorList>
    </citation>
    <scope>NUCLEOTIDE SEQUENCE</scope>
    <source>
        <strain evidence="4">SZUA-1515</strain>
    </source>
</reference>
<dbReference type="InterPro" id="IPR050563">
    <property type="entry name" value="4-hydroxybenzoyl-CoA_TE"/>
</dbReference>
<organism evidence="4 5">
    <name type="scientific">Caldiarchaeum subterraneum</name>
    <dbReference type="NCBI Taxonomy" id="311458"/>
    <lineage>
        <taxon>Archaea</taxon>
        <taxon>Nitrososphaerota</taxon>
        <taxon>Candidatus Caldarchaeales</taxon>
        <taxon>Candidatus Caldarchaeaceae</taxon>
        <taxon>Candidatus Caldarchaeum</taxon>
    </lineage>
</organism>
<dbReference type="PIRSF" id="PIRSF003230">
    <property type="entry name" value="YbgC"/>
    <property type="match status" value="1"/>
</dbReference>
<proteinExistence type="inferred from homology"/>
<evidence type="ECO:0000259" key="3">
    <source>
        <dbReference type="Pfam" id="PF03061"/>
    </source>
</evidence>
<dbReference type="CDD" id="cd00586">
    <property type="entry name" value="4HBT"/>
    <property type="match status" value="1"/>
</dbReference>
<accession>A0A833A486</accession>
<dbReference type="NCBIfam" id="TIGR00051">
    <property type="entry name" value="YbgC/FadM family acyl-CoA thioesterase"/>
    <property type="match status" value="1"/>
</dbReference>
<dbReference type="SUPFAM" id="SSF54637">
    <property type="entry name" value="Thioesterase/thiol ester dehydrase-isomerase"/>
    <property type="match status" value="1"/>
</dbReference>
<gene>
    <name evidence="4" type="ORF">EYH45_04505</name>
</gene>
<dbReference type="PANTHER" id="PTHR31793:SF27">
    <property type="entry name" value="NOVEL THIOESTERASE SUPERFAMILY DOMAIN AND SAPOSIN A-TYPE DOMAIN CONTAINING PROTEIN (0610012H03RIK)"/>
    <property type="match status" value="1"/>
</dbReference>
<dbReference type="InterPro" id="IPR006683">
    <property type="entry name" value="Thioestr_dom"/>
</dbReference>
<protein>
    <submittedName>
        <fullName evidence="4">Acyl-CoA thioesterase</fullName>
    </submittedName>
</protein>
<comment type="caution">
    <text evidence="4">The sequence shown here is derived from an EMBL/GenBank/DDBJ whole genome shotgun (WGS) entry which is preliminary data.</text>
</comment>
<dbReference type="InterPro" id="IPR029069">
    <property type="entry name" value="HotDog_dom_sf"/>
</dbReference>
<dbReference type="GO" id="GO:0047617">
    <property type="term" value="F:fatty acyl-CoA hydrolase activity"/>
    <property type="evidence" value="ECO:0007669"/>
    <property type="project" value="TreeGrafter"/>
</dbReference>